<evidence type="ECO:0000256" key="1">
    <source>
        <dbReference type="SAM" id="MobiDB-lite"/>
    </source>
</evidence>
<feature type="compositionally biased region" description="Low complexity" evidence="1">
    <location>
        <begin position="58"/>
        <end position="84"/>
    </location>
</feature>
<keyword evidence="2" id="KW-0812">Transmembrane</keyword>
<sequence>MNNISLNKTTRKLSAKRLLQYGALVAVAYFAFQIFDTIMKNRKAGQFYDGFSDEIGNDDVNQNQNQNQNQDQNPNQKENNNDFDFGANQFEAKDAGINNDVHKIAAKERERAKEEKLLKDKQKQDHAEMADNVDELNKLIEEEAKEKQKLKQKQRVKTVDEELDDIKDDDDVVEQMKNGKNKKPVKISNGPKDRRPGFDSGDDSPEVAKEKQRRRKVFFEKMEELNEEFDEDAESNMHEHVDMLYFVSAAWSKTFQDVVNLVVSIQYHYGAADIIIFDLGLTKEQSEWLSSVCQVEVRLSLIEVWPPHIRDLERGLWRPVILQMALAGLSHMIWIEPHLVITKRKINAYIDHSRKRGVVIAGQRQKYSTYVVTHPDMYYYLSSDVRKLMRVPHIEISMIIIHNTRTVRQRLMKWLLACAVEEWCVAPTGSKRECDTHLKPNSRYYANCHRYDESAINILLKSWMKYDLDKFSLRDVVTARNDGRDSREKARICHSGRQAGDL</sequence>
<dbReference type="PANTHER" id="PTHR31389">
    <property type="entry name" value="LD39211P"/>
    <property type="match status" value="1"/>
</dbReference>
<name>A0AAN8K6I3_PATCE</name>
<comment type="caution">
    <text evidence="3">The sequence shown here is derived from an EMBL/GenBank/DDBJ whole genome shotgun (WGS) entry which is preliminary data.</text>
</comment>
<feature type="region of interest" description="Disordered" evidence="1">
    <location>
        <begin position="110"/>
        <end position="131"/>
    </location>
</feature>
<dbReference type="PANTHER" id="PTHR31389:SF4">
    <property type="entry name" value="LD39211P"/>
    <property type="match status" value="1"/>
</dbReference>
<evidence type="ECO:0000313" key="3">
    <source>
        <dbReference type="EMBL" id="KAK6195751.1"/>
    </source>
</evidence>
<dbReference type="AlphaFoldDB" id="A0AAN8K6I3"/>
<evidence type="ECO:0000313" key="4">
    <source>
        <dbReference type="Proteomes" id="UP001347796"/>
    </source>
</evidence>
<gene>
    <name evidence="3" type="ORF">SNE40_001111</name>
</gene>
<reference evidence="3 4" key="1">
    <citation type="submission" date="2024-01" db="EMBL/GenBank/DDBJ databases">
        <title>The genome of the rayed Mediterranean limpet Patella caerulea (Linnaeus, 1758).</title>
        <authorList>
            <person name="Anh-Thu Weber A."/>
            <person name="Halstead-Nussloch G."/>
        </authorList>
    </citation>
    <scope>NUCLEOTIDE SEQUENCE [LARGE SCALE GENOMIC DNA]</scope>
    <source>
        <strain evidence="3">AATW-2023a</strain>
        <tissue evidence="3">Whole specimen</tissue>
    </source>
</reference>
<evidence type="ECO:0000256" key="2">
    <source>
        <dbReference type="SAM" id="Phobius"/>
    </source>
</evidence>
<feature type="region of interest" description="Disordered" evidence="1">
    <location>
        <begin position="54"/>
        <end position="86"/>
    </location>
</feature>
<dbReference type="Proteomes" id="UP001347796">
    <property type="component" value="Unassembled WGS sequence"/>
</dbReference>
<keyword evidence="4" id="KW-1185">Reference proteome</keyword>
<dbReference type="Pfam" id="PF07801">
    <property type="entry name" value="DUF1647"/>
    <property type="match status" value="1"/>
</dbReference>
<feature type="region of interest" description="Disordered" evidence="1">
    <location>
        <begin position="170"/>
        <end position="212"/>
    </location>
</feature>
<dbReference type="EMBL" id="JAZGQO010000001">
    <property type="protein sequence ID" value="KAK6195751.1"/>
    <property type="molecule type" value="Genomic_DNA"/>
</dbReference>
<keyword evidence="2" id="KW-0472">Membrane</keyword>
<organism evidence="3 4">
    <name type="scientific">Patella caerulea</name>
    <name type="common">Rayed Mediterranean limpet</name>
    <dbReference type="NCBI Taxonomy" id="87958"/>
    <lineage>
        <taxon>Eukaryota</taxon>
        <taxon>Metazoa</taxon>
        <taxon>Spiralia</taxon>
        <taxon>Lophotrochozoa</taxon>
        <taxon>Mollusca</taxon>
        <taxon>Gastropoda</taxon>
        <taxon>Patellogastropoda</taxon>
        <taxon>Patelloidea</taxon>
        <taxon>Patellidae</taxon>
        <taxon>Patella</taxon>
    </lineage>
</organism>
<protein>
    <submittedName>
        <fullName evidence="3">Uncharacterized protein</fullName>
    </submittedName>
</protein>
<feature type="transmembrane region" description="Helical" evidence="2">
    <location>
        <begin position="18"/>
        <end position="35"/>
    </location>
</feature>
<accession>A0AAN8K6I3</accession>
<keyword evidence="2" id="KW-1133">Transmembrane helix</keyword>
<dbReference type="InterPro" id="IPR012444">
    <property type="entry name" value="DUF1647"/>
</dbReference>
<proteinExistence type="predicted"/>